<keyword evidence="3 6" id="KW-0479">Metal-binding</keyword>
<gene>
    <name evidence="8" type="ORF">Clacol_009320</name>
</gene>
<sequence length="274" mass="31988">MIEYNAHVLSSFWSRVLKFSVPSSALRLRKSLEEYIEAVCVEASDREELAIRGIQEYLQIRRGSAATRSIFLIGSLHVEIPDEVMEHPKVESLTVKCMDLVVIHNDLYSYNFERKHGIHGHNLITAIMKEKRLDIQGSFNYAGKMFQQIGTAFLQDIKRIPKFGSKVDKALHFHLEVMCNWIIGMEEWTFRSERYFGKQRFEVRRTRTVELAPEPLRRQYDLMMDHLNTVSKTSDLTSMSRVIIRATGLDSLLRFTVPIAIYYCFTLLIYNVRN</sequence>
<keyword evidence="4 6" id="KW-0460">Magnesium</keyword>
<dbReference type="Proteomes" id="UP001050691">
    <property type="component" value="Unassembled WGS sequence"/>
</dbReference>
<keyword evidence="9" id="KW-1185">Reference proteome</keyword>
<keyword evidence="7" id="KW-1133">Transmembrane helix</keyword>
<dbReference type="GO" id="GO:0008299">
    <property type="term" value="P:isoprenoid biosynthetic process"/>
    <property type="evidence" value="ECO:0007669"/>
    <property type="project" value="UniProtKB-ARBA"/>
</dbReference>
<evidence type="ECO:0000313" key="9">
    <source>
        <dbReference type="Proteomes" id="UP001050691"/>
    </source>
</evidence>
<comment type="cofactor">
    <cofactor evidence="1 6">
        <name>Mg(2+)</name>
        <dbReference type="ChEBI" id="CHEBI:18420"/>
    </cofactor>
</comment>
<dbReference type="InterPro" id="IPR034686">
    <property type="entry name" value="Terpene_cyclase-like_2"/>
</dbReference>
<dbReference type="GO" id="GO:0010333">
    <property type="term" value="F:terpene synthase activity"/>
    <property type="evidence" value="ECO:0007669"/>
    <property type="project" value="InterPro"/>
</dbReference>
<evidence type="ECO:0000256" key="3">
    <source>
        <dbReference type="ARBA" id="ARBA00022723"/>
    </source>
</evidence>
<dbReference type="EC" id="4.2.3.-" evidence="6"/>
<feature type="transmembrane region" description="Helical" evidence="7">
    <location>
        <begin position="252"/>
        <end position="272"/>
    </location>
</feature>
<evidence type="ECO:0000256" key="2">
    <source>
        <dbReference type="ARBA" id="ARBA00006333"/>
    </source>
</evidence>
<dbReference type="Gene3D" id="1.10.600.10">
    <property type="entry name" value="Farnesyl Diphosphate Synthase"/>
    <property type="match status" value="1"/>
</dbReference>
<dbReference type="EMBL" id="BPWL01000010">
    <property type="protein sequence ID" value="GJJ15045.1"/>
    <property type="molecule type" value="Genomic_DNA"/>
</dbReference>
<evidence type="ECO:0000256" key="7">
    <source>
        <dbReference type="SAM" id="Phobius"/>
    </source>
</evidence>
<evidence type="ECO:0000256" key="5">
    <source>
        <dbReference type="ARBA" id="ARBA00023239"/>
    </source>
</evidence>
<dbReference type="PANTHER" id="PTHR35201">
    <property type="entry name" value="TERPENE SYNTHASE"/>
    <property type="match status" value="1"/>
</dbReference>
<protein>
    <recommendedName>
        <fullName evidence="6">Terpene synthase</fullName>
        <ecNumber evidence="6">4.2.3.-</ecNumber>
    </recommendedName>
</protein>
<dbReference type="PANTHER" id="PTHR35201:SF4">
    <property type="entry name" value="BETA-PINACENE SYNTHASE-RELATED"/>
    <property type="match status" value="1"/>
</dbReference>
<evidence type="ECO:0000256" key="4">
    <source>
        <dbReference type="ARBA" id="ARBA00022842"/>
    </source>
</evidence>
<proteinExistence type="inferred from homology"/>
<comment type="similarity">
    <text evidence="2 6">Belongs to the terpene synthase family.</text>
</comment>
<accession>A0AAV5AKV2</accession>
<evidence type="ECO:0000256" key="1">
    <source>
        <dbReference type="ARBA" id="ARBA00001946"/>
    </source>
</evidence>
<keyword evidence="7" id="KW-0812">Transmembrane</keyword>
<evidence type="ECO:0000313" key="8">
    <source>
        <dbReference type="EMBL" id="GJJ15045.1"/>
    </source>
</evidence>
<name>A0AAV5AKV2_9AGAM</name>
<dbReference type="GO" id="GO:0046872">
    <property type="term" value="F:metal ion binding"/>
    <property type="evidence" value="ECO:0007669"/>
    <property type="project" value="UniProtKB-KW"/>
</dbReference>
<organism evidence="8 9">
    <name type="scientific">Clathrus columnatus</name>
    <dbReference type="NCBI Taxonomy" id="1419009"/>
    <lineage>
        <taxon>Eukaryota</taxon>
        <taxon>Fungi</taxon>
        <taxon>Dikarya</taxon>
        <taxon>Basidiomycota</taxon>
        <taxon>Agaricomycotina</taxon>
        <taxon>Agaricomycetes</taxon>
        <taxon>Phallomycetidae</taxon>
        <taxon>Phallales</taxon>
        <taxon>Clathraceae</taxon>
        <taxon>Clathrus</taxon>
    </lineage>
</organism>
<reference evidence="8" key="1">
    <citation type="submission" date="2021-10" db="EMBL/GenBank/DDBJ databases">
        <title>De novo Genome Assembly of Clathrus columnatus (Basidiomycota, Fungi) Using Illumina and Nanopore Sequence Data.</title>
        <authorList>
            <person name="Ogiso-Tanaka E."/>
            <person name="Itagaki H."/>
            <person name="Hosoya T."/>
            <person name="Hosaka K."/>
        </authorList>
    </citation>
    <scope>NUCLEOTIDE SEQUENCE</scope>
    <source>
        <strain evidence="8">MO-923</strain>
    </source>
</reference>
<keyword evidence="7" id="KW-0472">Membrane</keyword>
<comment type="caution">
    <text evidence="8">The sequence shown here is derived from an EMBL/GenBank/DDBJ whole genome shotgun (WGS) entry which is preliminary data.</text>
</comment>
<dbReference type="InterPro" id="IPR008949">
    <property type="entry name" value="Isoprenoid_synthase_dom_sf"/>
</dbReference>
<keyword evidence="5 6" id="KW-0456">Lyase</keyword>
<dbReference type="AlphaFoldDB" id="A0AAV5AKV2"/>
<evidence type="ECO:0000256" key="6">
    <source>
        <dbReference type="RuleBase" id="RU366034"/>
    </source>
</evidence>
<dbReference type="SUPFAM" id="SSF48576">
    <property type="entry name" value="Terpenoid synthases"/>
    <property type="match status" value="1"/>
</dbReference>
<dbReference type="Pfam" id="PF19086">
    <property type="entry name" value="Terpene_syn_C_2"/>
    <property type="match status" value="1"/>
</dbReference>